<evidence type="ECO:0000313" key="3">
    <source>
        <dbReference type="Proteomes" id="UP000245699"/>
    </source>
</evidence>
<dbReference type="PANTHER" id="PTHR47915:SF1">
    <property type="entry name" value="SI:DKEY-19B23.7"/>
    <property type="match status" value="1"/>
</dbReference>
<reference evidence="2 3" key="1">
    <citation type="journal article" date="2018" name="MBio">
        <title>Comparative Genomics Reveals the Core Gene Toolbox for the Fungus-Insect Symbiosis.</title>
        <authorList>
            <person name="Wang Y."/>
            <person name="Stata M."/>
            <person name="Wang W."/>
            <person name="Stajich J.E."/>
            <person name="White M.M."/>
            <person name="Moncalvo J.M."/>
        </authorList>
    </citation>
    <scope>NUCLEOTIDE SEQUENCE [LARGE SCALE GENOMIC DNA]</scope>
    <source>
        <strain evidence="2 3">AUS-77-4</strain>
    </source>
</reference>
<dbReference type="Pfam" id="PF25377">
    <property type="entry name" value="DUF7886"/>
    <property type="match status" value="1"/>
</dbReference>
<gene>
    <name evidence="2" type="ORF">BB559_007137</name>
</gene>
<organism evidence="2 3">
    <name type="scientific">Furculomyces boomerangus</name>
    <dbReference type="NCBI Taxonomy" id="61424"/>
    <lineage>
        <taxon>Eukaryota</taxon>
        <taxon>Fungi</taxon>
        <taxon>Fungi incertae sedis</taxon>
        <taxon>Zoopagomycota</taxon>
        <taxon>Kickxellomycotina</taxon>
        <taxon>Harpellomycetes</taxon>
        <taxon>Harpellales</taxon>
        <taxon>Harpellaceae</taxon>
        <taxon>Furculomyces</taxon>
    </lineage>
</organism>
<proteinExistence type="predicted"/>
<protein>
    <recommendedName>
        <fullName evidence="1">DUF7886 domain-containing protein</fullName>
    </recommendedName>
</protein>
<evidence type="ECO:0000259" key="1">
    <source>
        <dbReference type="Pfam" id="PF25377"/>
    </source>
</evidence>
<accession>A0A2T9XYU6</accession>
<dbReference type="AlphaFoldDB" id="A0A2T9XYU6"/>
<dbReference type="InterPro" id="IPR057208">
    <property type="entry name" value="DUF7886"/>
</dbReference>
<name>A0A2T9XYU6_9FUNG</name>
<dbReference type="EMBL" id="MBFT01001136">
    <property type="protein sequence ID" value="PVU85204.1"/>
    <property type="molecule type" value="Genomic_DNA"/>
</dbReference>
<dbReference type="PANTHER" id="PTHR47915">
    <property type="entry name" value="SI:DKEY-19B23.7"/>
    <property type="match status" value="1"/>
</dbReference>
<feature type="domain" description="DUF7886" evidence="1">
    <location>
        <begin position="104"/>
        <end position="243"/>
    </location>
</feature>
<dbReference type="OrthoDB" id="239865at2759"/>
<keyword evidence="3" id="KW-1185">Reference proteome</keyword>
<sequence length="251" mass="29474">MTQQNQIDYKARLRQFMTDTTNIACLKGFKYIQMNILSLEEIYIKVLVEINDTKQNTSTTPESTHFKNKIITKKLSIPEFKHPKGISQQYNTLTYFILDSKTNVQKTPSSVDYLITGYPIYNCPYIYLKSNMPELLPTQNKTTQNLKLPIKLESTEFWHEYEIQPWDVLAEIVGSTFEILNQKSQAETKNPFQLNFPELLSLPIKERMVAIGSMLEFLRKVHLRGYYFSDLVLHDIEQLQELYYSIIKHLV</sequence>
<dbReference type="Proteomes" id="UP000245699">
    <property type="component" value="Unassembled WGS sequence"/>
</dbReference>
<evidence type="ECO:0000313" key="2">
    <source>
        <dbReference type="EMBL" id="PVU85204.1"/>
    </source>
</evidence>
<comment type="caution">
    <text evidence="2">The sequence shown here is derived from an EMBL/GenBank/DDBJ whole genome shotgun (WGS) entry which is preliminary data.</text>
</comment>